<sequence length="68" mass="7252">MASIPNLTNNLVRLGQAESKPILTMGSPIEGVTWPDGWTTVTADGLPAAQFEHTILITKTGAEVLTEF</sequence>
<evidence type="ECO:0000313" key="2">
    <source>
        <dbReference type="Proteomes" id="UP000236161"/>
    </source>
</evidence>
<keyword evidence="1" id="KW-0378">Hydrolase</keyword>
<dbReference type="AlphaFoldDB" id="A0A2I0ARD6"/>
<dbReference type="STRING" id="1088818.A0A2I0ARD6"/>
<dbReference type="PANTHER" id="PTHR43330:SF1">
    <property type="entry name" value="METHIONINE AMINOPEPTIDASE 1B, CHLOROPLASTIC"/>
    <property type="match status" value="1"/>
</dbReference>
<dbReference type="PANTHER" id="PTHR43330">
    <property type="entry name" value="METHIONINE AMINOPEPTIDASE"/>
    <property type="match status" value="1"/>
</dbReference>
<gene>
    <name evidence="1" type="primary">MAP1C</name>
    <name evidence="1" type="ORF">AXF42_Ash019823</name>
</gene>
<accession>A0A2I0ARD6</accession>
<keyword evidence="1" id="KW-0645">Protease</keyword>
<dbReference type="Proteomes" id="UP000236161">
    <property type="component" value="Unassembled WGS sequence"/>
</dbReference>
<name>A0A2I0ARD6_9ASPA</name>
<dbReference type="SUPFAM" id="SSF55920">
    <property type="entry name" value="Creatinase/aminopeptidase"/>
    <property type="match status" value="1"/>
</dbReference>
<keyword evidence="1" id="KW-0031">Aminopeptidase</keyword>
<dbReference type="OrthoDB" id="3209743at2759"/>
<dbReference type="GO" id="GO:0009507">
    <property type="term" value="C:chloroplast"/>
    <property type="evidence" value="ECO:0007669"/>
    <property type="project" value="TreeGrafter"/>
</dbReference>
<dbReference type="EC" id="3.4.11.18" evidence="1"/>
<evidence type="ECO:0000313" key="1">
    <source>
        <dbReference type="EMBL" id="PKA58119.1"/>
    </source>
</evidence>
<keyword evidence="2" id="KW-1185">Reference proteome</keyword>
<dbReference type="Gene3D" id="3.90.230.10">
    <property type="entry name" value="Creatinase/methionine aminopeptidase superfamily"/>
    <property type="match status" value="1"/>
</dbReference>
<dbReference type="InterPro" id="IPR036005">
    <property type="entry name" value="Creatinase/aminopeptidase-like"/>
</dbReference>
<proteinExistence type="predicted"/>
<protein>
    <submittedName>
        <fullName evidence="1">Methionine aminopeptidase 1C, chloroplastic/mitochondrial</fullName>
        <ecNumber evidence="1">3.4.11.18</ecNumber>
    </submittedName>
</protein>
<organism evidence="1 2">
    <name type="scientific">Apostasia shenzhenica</name>
    <dbReference type="NCBI Taxonomy" id="1088818"/>
    <lineage>
        <taxon>Eukaryota</taxon>
        <taxon>Viridiplantae</taxon>
        <taxon>Streptophyta</taxon>
        <taxon>Embryophyta</taxon>
        <taxon>Tracheophyta</taxon>
        <taxon>Spermatophyta</taxon>
        <taxon>Magnoliopsida</taxon>
        <taxon>Liliopsida</taxon>
        <taxon>Asparagales</taxon>
        <taxon>Orchidaceae</taxon>
        <taxon>Apostasioideae</taxon>
        <taxon>Apostasia</taxon>
    </lineage>
</organism>
<dbReference type="GO" id="GO:0004239">
    <property type="term" value="F:initiator methionyl aminopeptidase activity"/>
    <property type="evidence" value="ECO:0007669"/>
    <property type="project" value="UniProtKB-EC"/>
</dbReference>
<dbReference type="EMBL" id="KZ451956">
    <property type="protein sequence ID" value="PKA58119.1"/>
    <property type="molecule type" value="Genomic_DNA"/>
</dbReference>
<dbReference type="GO" id="GO:0070006">
    <property type="term" value="F:metalloaminopeptidase activity"/>
    <property type="evidence" value="ECO:0007669"/>
    <property type="project" value="TreeGrafter"/>
</dbReference>
<reference evidence="1 2" key="1">
    <citation type="journal article" date="2017" name="Nature">
        <title>The Apostasia genome and the evolution of orchids.</title>
        <authorList>
            <person name="Zhang G.Q."/>
            <person name="Liu K.W."/>
            <person name="Li Z."/>
            <person name="Lohaus R."/>
            <person name="Hsiao Y.Y."/>
            <person name="Niu S.C."/>
            <person name="Wang J.Y."/>
            <person name="Lin Y.C."/>
            <person name="Xu Q."/>
            <person name="Chen L.J."/>
            <person name="Yoshida K."/>
            <person name="Fujiwara S."/>
            <person name="Wang Z.W."/>
            <person name="Zhang Y.Q."/>
            <person name="Mitsuda N."/>
            <person name="Wang M."/>
            <person name="Liu G.H."/>
            <person name="Pecoraro L."/>
            <person name="Huang H.X."/>
            <person name="Xiao X.J."/>
            <person name="Lin M."/>
            <person name="Wu X.Y."/>
            <person name="Wu W.L."/>
            <person name="Chen Y.Y."/>
            <person name="Chang S.B."/>
            <person name="Sakamoto S."/>
            <person name="Ohme-Takagi M."/>
            <person name="Yagi M."/>
            <person name="Zeng S.J."/>
            <person name="Shen C.Y."/>
            <person name="Yeh C.M."/>
            <person name="Luo Y.B."/>
            <person name="Tsai W.C."/>
            <person name="Van de Peer Y."/>
            <person name="Liu Z.J."/>
        </authorList>
    </citation>
    <scope>NUCLEOTIDE SEQUENCE [LARGE SCALE GENOMIC DNA]</scope>
    <source>
        <strain evidence="2">cv. Shenzhen</strain>
        <tissue evidence="1">Stem</tissue>
    </source>
</reference>